<keyword evidence="3" id="KW-1185">Reference proteome</keyword>
<evidence type="ECO:0000313" key="3">
    <source>
        <dbReference type="Proteomes" id="UP001254813"/>
    </source>
</evidence>
<dbReference type="InterPro" id="IPR014729">
    <property type="entry name" value="Rossmann-like_a/b/a_fold"/>
</dbReference>
<dbReference type="RefSeq" id="WP_310929512.1">
    <property type="nucleotide sequence ID" value="NZ_JAMQOQ010000004.1"/>
</dbReference>
<name>A0ABU2G5U8_9EURY</name>
<accession>A0ABU2G5U8</accession>
<comment type="caution">
    <text evidence="2">The sequence shown here is derived from an EMBL/GenBank/DDBJ whole genome shotgun (WGS) entry which is preliminary data.</text>
</comment>
<dbReference type="SUPFAM" id="SSF52402">
    <property type="entry name" value="Adenine nucleotide alpha hydrolases-like"/>
    <property type="match status" value="1"/>
</dbReference>
<dbReference type="CDD" id="cd00293">
    <property type="entry name" value="USP-like"/>
    <property type="match status" value="1"/>
</dbReference>
<reference evidence="2 3" key="1">
    <citation type="submission" date="2022-06" db="EMBL/GenBank/DDBJ databases">
        <title>Halogeometricum sp. a new haloarchaeum isolate from saline soil.</title>
        <authorList>
            <person name="Strakova D."/>
            <person name="Galisteo C."/>
            <person name="Sanchez-Porro C."/>
            <person name="Ventosa A."/>
        </authorList>
    </citation>
    <scope>NUCLEOTIDE SEQUENCE [LARGE SCALE GENOMIC DNA]</scope>
    <source>
        <strain evidence="3">S3BR25-2</strain>
    </source>
</reference>
<organism evidence="2 3">
    <name type="scientific">Halogeometricum luteum</name>
    <dbReference type="NCBI Taxonomy" id="2950537"/>
    <lineage>
        <taxon>Archaea</taxon>
        <taxon>Methanobacteriati</taxon>
        <taxon>Methanobacteriota</taxon>
        <taxon>Stenosarchaea group</taxon>
        <taxon>Halobacteria</taxon>
        <taxon>Halobacteriales</taxon>
        <taxon>Haloferacaceae</taxon>
        <taxon>Halogeometricum</taxon>
    </lineage>
</organism>
<dbReference type="Proteomes" id="UP001254813">
    <property type="component" value="Unassembled WGS sequence"/>
</dbReference>
<protein>
    <submittedName>
        <fullName evidence="2">Universal stress protein</fullName>
    </submittedName>
</protein>
<sequence>MPNRLGESQTVGYASPDGGRATSERVLCLFDPGEPADGEFLRVAESLADGGRFVVPVRDASVAESLKPSSSDASADYETRFLERPPAVTAEWVSDVVDRFDITVIFDIRDRKSMLGGGELALASGGNHVTVTRNAELDGISSVLVPVARGPHLDATLDMARALAESADAWVDLFHVVEEGETESDVDDLFEYCSDRLLGFADFDTWRYEAEEDETPARAIVDQSSYYDATVIGAPEKGRLREFVDGSTTEIVQSLCENAVVTVRSGEVEVSRLDRWLGEFLAPKR</sequence>
<feature type="compositionally biased region" description="Polar residues" evidence="1">
    <location>
        <begin position="1"/>
        <end position="12"/>
    </location>
</feature>
<feature type="region of interest" description="Disordered" evidence="1">
    <location>
        <begin position="1"/>
        <end position="20"/>
    </location>
</feature>
<proteinExistence type="predicted"/>
<evidence type="ECO:0000313" key="2">
    <source>
        <dbReference type="EMBL" id="MDS0295584.1"/>
    </source>
</evidence>
<evidence type="ECO:0000256" key="1">
    <source>
        <dbReference type="SAM" id="MobiDB-lite"/>
    </source>
</evidence>
<dbReference type="Gene3D" id="3.40.50.620">
    <property type="entry name" value="HUPs"/>
    <property type="match status" value="1"/>
</dbReference>
<dbReference type="EMBL" id="JAMQOQ010000004">
    <property type="protein sequence ID" value="MDS0295584.1"/>
    <property type="molecule type" value="Genomic_DNA"/>
</dbReference>
<gene>
    <name evidence="2" type="ORF">NDI79_15530</name>
</gene>